<sequence>MPTTADTIHASGIDCVCYLAKDFKRAKAFYTEVLGLRAVQESENWSEFELPDGSAFALGHMPDTWYPGGGTMFAVADIDAALARVRASGVTIYSEINDSPVCRMVWCADTEGNNFALHQRH</sequence>
<name>E6PF25_9ZZZZ</name>
<dbReference type="SUPFAM" id="SSF54593">
    <property type="entry name" value="Glyoxalase/Bleomycin resistance protein/Dihydroxybiphenyl dioxygenase"/>
    <property type="match status" value="1"/>
</dbReference>
<accession>E6PF25</accession>
<protein>
    <recommendedName>
        <fullName evidence="1">VOC domain-containing protein</fullName>
    </recommendedName>
</protein>
<organism evidence="2">
    <name type="scientific">mine drainage metagenome</name>
    <dbReference type="NCBI Taxonomy" id="410659"/>
    <lineage>
        <taxon>unclassified sequences</taxon>
        <taxon>metagenomes</taxon>
        <taxon>ecological metagenomes</taxon>
    </lineage>
</organism>
<dbReference type="Pfam" id="PF00903">
    <property type="entry name" value="Glyoxalase"/>
    <property type="match status" value="1"/>
</dbReference>
<dbReference type="InterPro" id="IPR004360">
    <property type="entry name" value="Glyas_Fos-R_dOase_dom"/>
</dbReference>
<dbReference type="PANTHER" id="PTHR33993">
    <property type="entry name" value="GLYOXALASE-RELATED"/>
    <property type="match status" value="1"/>
</dbReference>
<evidence type="ECO:0000259" key="1">
    <source>
        <dbReference type="PROSITE" id="PS51819"/>
    </source>
</evidence>
<dbReference type="Gene3D" id="3.10.180.10">
    <property type="entry name" value="2,3-Dihydroxybiphenyl 1,2-Dioxygenase, domain 1"/>
    <property type="match status" value="1"/>
</dbReference>
<dbReference type="InterPro" id="IPR037523">
    <property type="entry name" value="VOC_core"/>
</dbReference>
<evidence type="ECO:0000313" key="2">
    <source>
        <dbReference type="EMBL" id="CBH75061.1"/>
    </source>
</evidence>
<dbReference type="EMBL" id="CABL01000005">
    <property type="protein sequence ID" value="CBH75061.1"/>
    <property type="molecule type" value="Genomic_DNA"/>
</dbReference>
<feature type="domain" description="VOC" evidence="1">
    <location>
        <begin position="12"/>
        <end position="120"/>
    </location>
</feature>
<dbReference type="PROSITE" id="PS51819">
    <property type="entry name" value="VOC"/>
    <property type="match status" value="1"/>
</dbReference>
<dbReference type="AlphaFoldDB" id="E6PF25"/>
<dbReference type="InterPro" id="IPR029068">
    <property type="entry name" value="Glyas_Bleomycin-R_OHBP_Dase"/>
</dbReference>
<dbReference type="InterPro" id="IPR052164">
    <property type="entry name" value="Anthracycline_SecMetBiosynth"/>
</dbReference>
<comment type="caution">
    <text evidence="2">The sequence shown here is derived from an EMBL/GenBank/DDBJ whole genome shotgun (WGS) entry which is preliminary data.</text>
</comment>
<proteinExistence type="predicted"/>
<gene>
    <name evidence="2" type="ORF">CARN1_0236</name>
</gene>
<reference evidence="2" key="1">
    <citation type="submission" date="2009-10" db="EMBL/GenBank/DDBJ databases">
        <title>Diversity of trophic interactions inside an arsenic-rich microbial ecosystem.</title>
        <authorList>
            <person name="Bertin P.N."/>
            <person name="Heinrich-Salmeron A."/>
            <person name="Pelletier E."/>
            <person name="Goulhen-Chollet F."/>
            <person name="Arsene-Ploetze F."/>
            <person name="Gallien S."/>
            <person name="Calteau A."/>
            <person name="Vallenet D."/>
            <person name="Casiot C."/>
            <person name="Chane-Woon-Ming B."/>
            <person name="Giloteaux L."/>
            <person name="Barakat M."/>
            <person name="Bonnefoy V."/>
            <person name="Bruneel O."/>
            <person name="Chandler M."/>
            <person name="Cleiss J."/>
            <person name="Duran R."/>
            <person name="Elbaz-Poulichet F."/>
            <person name="Fonknechten N."/>
            <person name="Lauga B."/>
            <person name="Mornico D."/>
            <person name="Ortet P."/>
            <person name="Schaeffer C."/>
            <person name="Siguier P."/>
            <person name="Alexander Thil Smith A."/>
            <person name="Van Dorsselaer A."/>
            <person name="Weissenbach J."/>
            <person name="Medigue C."/>
            <person name="Le Paslier D."/>
        </authorList>
    </citation>
    <scope>NUCLEOTIDE SEQUENCE</scope>
</reference>